<dbReference type="OrthoDB" id="9765468at2"/>
<dbReference type="InterPro" id="IPR008279">
    <property type="entry name" value="PEP-util_enz_mobile_dom"/>
</dbReference>
<name>A0A2A9ES65_9MICO</name>
<organism evidence="2 3">
    <name type="scientific">Georgenia soli</name>
    <dbReference type="NCBI Taxonomy" id="638953"/>
    <lineage>
        <taxon>Bacteria</taxon>
        <taxon>Bacillati</taxon>
        <taxon>Actinomycetota</taxon>
        <taxon>Actinomycetes</taxon>
        <taxon>Micrococcales</taxon>
        <taxon>Bogoriellaceae</taxon>
        <taxon>Georgenia</taxon>
    </lineage>
</organism>
<reference evidence="2 3" key="1">
    <citation type="submission" date="2017-10" db="EMBL/GenBank/DDBJ databases">
        <title>Sequencing the genomes of 1000 actinobacteria strains.</title>
        <authorList>
            <person name="Klenk H.-P."/>
        </authorList>
    </citation>
    <scope>NUCLEOTIDE SEQUENCE [LARGE SCALE GENOMIC DNA]</scope>
    <source>
        <strain evidence="2 3">DSM 21838</strain>
    </source>
</reference>
<protein>
    <submittedName>
        <fullName evidence="2">Pyruvate,water dikinase</fullName>
    </submittedName>
</protein>
<feature type="domain" description="PEP-utilising enzyme mobile" evidence="1">
    <location>
        <begin position="502"/>
        <end position="572"/>
    </location>
</feature>
<proteinExistence type="predicted"/>
<sequence>MTDSTPSVPTFFGDDDFPVEWEDGQKDLFWVHDDLHIPNPISPMYADIGGWWLKCDYMFRRFGTPFASDWIMKIINGYVYTAAVPAKAGLHAEGNEFGARYTPRVPLDPEYPNQIGAYLGWTLPYYADNFLVWWRERLRPEMERNFERFDNYDHDGASLLELAILLEDVIDMHDRHWQIHWVLNFAQFSSTTALNAAIAEAKGEGDHSALMGRLQSSTENRNWDSINELWKMKEKIKADGGPVAEAFEKATATDILAALKETEAGRAFIADQLEPYQKVYGYKSMWAHEFSFKTWRENPAPIVEAVRGYLENDYDFPAEIKAVAEDLEAAKREVMEGVPEGEARDRLTSALELSLKMNPLTPDHHFYIDQGTNARVRIVLVAIGRKLVEAGVLTDPEDVMYLRYNELRAVMAGGYPGDAAELVSDRRDAREDAYEIRPRDWVGTADPEQVAFPYWSLWAFPEKLERKPPESEDLVTGLPASSGVVEGTARVVVSPEEFDQVQKREIVVCRMTSPAWVVLFTKIGGLVTDAGGMASHPAVVSREFSIPAVVGTSDATRRIKTGDRIRVNGSTGQVEILEGFERSSEHRAVRDLSAHI</sequence>
<gene>
    <name evidence="2" type="ORF">ATJ97_3660</name>
</gene>
<dbReference type="Proteomes" id="UP000222106">
    <property type="component" value="Unassembled WGS sequence"/>
</dbReference>
<keyword evidence="2" id="KW-0670">Pyruvate</keyword>
<dbReference type="Gene3D" id="3.50.30.10">
    <property type="entry name" value="Phosphohistidine domain"/>
    <property type="match status" value="1"/>
</dbReference>
<keyword evidence="2" id="KW-0418">Kinase</keyword>
<dbReference type="InterPro" id="IPR036637">
    <property type="entry name" value="Phosphohistidine_dom_sf"/>
</dbReference>
<evidence type="ECO:0000259" key="1">
    <source>
        <dbReference type="Pfam" id="PF00391"/>
    </source>
</evidence>
<dbReference type="InterPro" id="IPR051549">
    <property type="entry name" value="PEP_Utilizing_Enz"/>
</dbReference>
<evidence type="ECO:0000313" key="3">
    <source>
        <dbReference type="Proteomes" id="UP000222106"/>
    </source>
</evidence>
<comment type="caution">
    <text evidence="2">The sequence shown here is derived from an EMBL/GenBank/DDBJ whole genome shotgun (WGS) entry which is preliminary data.</text>
</comment>
<dbReference type="Pfam" id="PF00391">
    <property type="entry name" value="PEP-utilizers"/>
    <property type="match status" value="1"/>
</dbReference>
<dbReference type="RefSeq" id="WP_098484923.1">
    <property type="nucleotide sequence ID" value="NZ_PDJI01000004.1"/>
</dbReference>
<keyword evidence="2" id="KW-0808">Transferase</keyword>
<dbReference type="GO" id="GO:0016301">
    <property type="term" value="F:kinase activity"/>
    <property type="evidence" value="ECO:0007669"/>
    <property type="project" value="UniProtKB-KW"/>
</dbReference>
<dbReference type="PANTHER" id="PTHR43615:SF1">
    <property type="entry name" value="PPDK_N DOMAIN-CONTAINING PROTEIN"/>
    <property type="match status" value="1"/>
</dbReference>
<dbReference type="AlphaFoldDB" id="A0A2A9ES65"/>
<dbReference type="EMBL" id="PDJI01000004">
    <property type="protein sequence ID" value="PFG41112.1"/>
    <property type="molecule type" value="Genomic_DNA"/>
</dbReference>
<keyword evidence="3" id="KW-1185">Reference proteome</keyword>
<dbReference type="SUPFAM" id="SSF52009">
    <property type="entry name" value="Phosphohistidine domain"/>
    <property type="match status" value="1"/>
</dbReference>
<accession>A0A2A9ES65</accession>
<evidence type="ECO:0000313" key="2">
    <source>
        <dbReference type="EMBL" id="PFG41112.1"/>
    </source>
</evidence>
<dbReference type="PANTHER" id="PTHR43615">
    <property type="entry name" value="PHOSPHOENOLPYRUVATE SYNTHASE-RELATED"/>
    <property type="match status" value="1"/>
</dbReference>